<dbReference type="EMBL" id="KF900782">
    <property type="protein sequence ID" value="AIF06839.1"/>
    <property type="molecule type" value="Genomic_DNA"/>
</dbReference>
<keyword evidence="1 5" id="KW-0031">Aminopeptidase</keyword>
<evidence type="ECO:0000259" key="4">
    <source>
        <dbReference type="Pfam" id="PF00557"/>
    </source>
</evidence>
<keyword evidence="3 5" id="KW-0378">Hydrolase</keyword>
<dbReference type="PANTHER" id="PTHR45777">
    <property type="entry name" value="METHIONINE AMINOPEPTIDASE 2"/>
    <property type="match status" value="1"/>
</dbReference>
<dbReference type="InterPro" id="IPR036388">
    <property type="entry name" value="WH-like_DNA-bd_sf"/>
</dbReference>
<dbReference type="InterPro" id="IPR036005">
    <property type="entry name" value="Creatinase/aminopeptidase-like"/>
</dbReference>
<dbReference type="SUPFAM" id="SSF55920">
    <property type="entry name" value="Creatinase/aminopeptidase"/>
    <property type="match status" value="1"/>
</dbReference>
<dbReference type="GO" id="GO:0006508">
    <property type="term" value="P:proteolysis"/>
    <property type="evidence" value="ECO:0007669"/>
    <property type="project" value="UniProtKB-KW"/>
</dbReference>
<protein>
    <submittedName>
        <fullName evidence="5">Methionine aminopeptidase (Map)</fullName>
        <ecNumber evidence="5">3.4.11.18</ecNumber>
    </submittedName>
</protein>
<dbReference type="Pfam" id="PF00557">
    <property type="entry name" value="Peptidase_M24"/>
    <property type="match status" value="1"/>
</dbReference>
<proteinExistence type="predicted"/>
<evidence type="ECO:0000256" key="2">
    <source>
        <dbReference type="ARBA" id="ARBA00022670"/>
    </source>
</evidence>
<dbReference type="PANTHER" id="PTHR45777:SF2">
    <property type="entry name" value="METHIONINE AMINOPEPTIDASE 2"/>
    <property type="match status" value="1"/>
</dbReference>
<sequence>MVEEADLKQWRDAGHVARRTIEGIKGEITAGKSWSEVIDSAERFIRRHGGHAAFPVTISVNEMAAHYTTNTELKPPEGFEGEMIFQKGDLVKLDVGVHIKGAIADNALTVEVGGGGNYTEQIRAAEEARDATIEKMHPGTPWHEIGAAAEQVAKDAGFEPIRNLCGHQLERWDLHAGTSIPSYACGAKNPSFKGGAEVGCIYAIEPFNTTGKSGMVENVPPATSSNILRVTGDVKIRKALAKGKLKPLGATMARYIEERYNTLPFAERWAYSLLQKPFPGEDDESLRAKWDTLVKKLISIRFIEVYAALRDADGGDVGQFEHTVHVTEGGPEVLTVL</sequence>
<evidence type="ECO:0000313" key="5">
    <source>
        <dbReference type="EMBL" id="AIF06839.1"/>
    </source>
</evidence>
<organism evidence="5">
    <name type="scientific">uncultured marine group II/III euryarchaeote KM3_196_E05</name>
    <dbReference type="NCBI Taxonomy" id="1457971"/>
    <lineage>
        <taxon>Archaea</taxon>
        <taxon>Methanobacteriati</taxon>
        <taxon>Methanobacteriota</taxon>
        <taxon>environmental samples</taxon>
    </lineage>
</organism>
<dbReference type="InterPro" id="IPR050247">
    <property type="entry name" value="Met_Aminopeptidase_Type2"/>
</dbReference>
<name>A0A075GSU8_9EURY</name>
<feature type="domain" description="Peptidase M24" evidence="4">
    <location>
        <begin position="10"/>
        <end position="211"/>
    </location>
</feature>
<dbReference type="GO" id="GO:0008235">
    <property type="term" value="F:metalloexopeptidase activity"/>
    <property type="evidence" value="ECO:0007669"/>
    <property type="project" value="TreeGrafter"/>
</dbReference>
<dbReference type="AlphaFoldDB" id="A0A075GSU8"/>
<evidence type="ECO:0000256" key="1">
    <source>
        <dbReference type="ARBA" id="ARBA00022438"/>
    </source>
</evidence>
<dbReference type="InterPro" id="IPR000994">
    <property type="entry name" value="Pept_M24"/>
</dbReference>
<dbReference type="Gene3D" id="3.90.230.10">
    <property type="entry name" value="Creatinase/methionine aminopeptidase superfamily"/>
    <property type="match status" value="1"/>
</dbReference>
<keyword evidence="2" id="KW-0645">Protease</keyword>
<dbReference type="GO" id="GO:0005737">
    <property type="term" value="C:cytoplasm"/>
    <property type="evidence" value="ECO:0007669"/>
    <property type="project" value="TreeGrafter"/>
</dbReference>
<dbReference type="Gene3D" id="1.10.10.10">
    <property type="entry name" value="Winged helix-like DNA-binding domain superfamily/Winged helix DNA-binding domain"/>
    <property type="match status" value="1"/>
</dbReference>
<reference evidence="5" key="1">
    <citation type="journal article" date="2014" name="Genome Biol. Evol.">
        <title>Pangenome evidence for extensive interdomain horizontal transfer affecting lineage core and shell genes in uncultured planktonic thaumarchaeota and euryarchaeota.</title>
        <authorList>
            <person name="Deschamps P."/>
            <person name="Zivanovic Y."/>
            <person name="Moreira D."/>
            <person name="Rodriguez-Valera F."/>
            <person name="Lopez-Garcia P."/>
        </authorList>
    </citation>
    <scope>NUCLEOTIDE SEQUENCE</scope>
</reference>
<gene>
    <name evidence="5" type="primary">map</name>
</gene>
<evidence type="ECO:0000256" key="3">
    <source>
        <dbReference type="ARBA" id="ARBA00022801"/>
    </source>
</evidence>
<accession>A0A075GSU8</accession>
<dbReference type="EC" id="3.4.11.18" evidence="5"/>
<dbReference type="GO" id="GO:0004239">
    <property type="term" value="F:initiator methionyl aminopeptidase activity"/>
    <property type="evidence" value="ECO:0007669"/>
    <property type="project" value="UniProtKB-EC"/>
</dbReference>